<comment type="caution">
    <text evidence="1">The sequence shown here is derived from an EMBL/GenBank/DDBJ whole genome shotgun (WGS) entry which is preliminary data.</text>
</comment>
<dbReference type="Proteomes" id="UP001147746">
    <property type="component" value="Unassembled WGS sequence"/>
</dbReference>
<keyword evidence="2" id="KW-1185">Reference proteome</keyword>
<proteinExistence type="predicted"/>
<organism evidence="1 2">
    <name type="scientific">Penicillium atrosanguineum</name>
    <dbReference type="NCBI Taxonomy" id="1132637"/>
    <lineage>
        <taxon>Eukaryota</taxon>
        <taxon>Fungi</taxon>
        <taxon>Dikarya</taxon>
        <taxon>Ascomycota</taxon>
        <taxon>Pezizomycotina</taxon>
        <taxon>Eurotiomycetes</taxon>
        <taxon>Eurotiomycetidae</taxon>
        <taxon>Eurotiales</taxon>
        <taxon>Aspergillaceae</taxon>
        <taxon>Penicillium</taxon>
    </lineage>
</organism>
<accession>A0A9W9UDM1</accession>
<dbReference type="EMBL" id="JAPZBO010000001">
    <property type="protein sequence ID" value="KAJ5330365.1"/>
    <property type="molecule type" value="Genomic_DNA"/>
</dbReference>
<reference evidence="1" key="1">
    <citation type="submission" date="2022-12" db="EMBL/GenBank/DDBJ databases">
        <authorList>
            <person name="Petersen C."/>
        </authorList>
    </citation>
    <scope>NUCLEOTIDE SEQUENCE</scope>
    <source>
        <strain evidence="1">IBT 21472</strain>
    </source>
</reference>
<gene>
    <name evidence="1" type="ORF">N7476_000148</name>
</gene>
<sequence>MGRILALPIELRISILQELSDIGDLSAAVSSHRLLAEALRESPTIVGHVLGNEIDPRLWSVAVTIWQMRTRRKEAKVYDEKDALSILEECQSTTPQEAWKYLTTVDLDEAHKYFHQLHRAIDKFTTDFISMALDFLAIEGVLDHSSPIPSPTEVYRVQRSFYFFEFFCCLWDGGPYIVDWDRRWLMPLYVGFDPWTNEQLASVYEYLLRQLSIGNYDDLYHRDKNDADQILYLKLSMTYIASAGVPGRPIWKHQTMKMTKRHF</sequence>
<reference evidence="1" key="2">
    <citation type="journal article" date="2023" name="IMA Fungus">
        <title>Comparative genomic study of the Penicillium genus elucidates a diverse pangenome and 15 lateral gene transfer events.</title>
        <authorList>
            <person name="Petersen C."/>
            <person name="Sorensen T."/>
            <person name="Nielsen M.R."/>
            <person name="Sondergaard T.E."/>
            <person name="Sorensen J.L."/>
            <person name="Fitzpatrick D.A."/>
            <person name="Frisvad J.C."/>
            <person name="Nielsen K.L."/>
        </authorList>
    </citation>
    <scope>NUCLEOTIDE SEQUENCE</scope>
    <source>
        <strain evidence="1">IBT 21472</strain>
    </source>
</reference>
<evidence type="ECO:0000313" key="2">
    <source>
        <dbReference type="Proteomes" id="UP001147746"/>
    </source>
</evidence>
<dbReference type="AlphaFoldDB" id="A0A9W9UDM1"/>
<evidence type="ECO:0000313" key="1">
    <source>
        <dbReference type="EMBL" id="KAJ5330365.1"/>
    </source>
</evidence>
<protein>
    <submittedName>
        <fullName evidence="1">Uncharacterized protein</fullName>
    </submittedName>
</protein>
<name>A0A9W9UDM1_9EURO</name>